<comment type="caution">
    <text evidence="3">The sequence shown here is derived from an EMBL/GenBank/DDBJ whole genome shotgun (WGS) entry which is preliminary data.</text>
</comment>
<protein>
    <recommendedName>
        <fullName evidence="2">CAP N-terminal domain-containing protein</fullName>
    </recommendedName>
</protein>
<evidence type="ECO:0000256" key="1">
    <source>
        <dbReference type="SAM" id="MobiDB-lite"/>
    </source>
</evidence>
<feature type="compositionally biased region" description="Basic residues" evidence="1">
    <location>
        <begin position="15"/>
        <end position="25"/>
    </location>
</feature>
<feature type="region of interest" description="Disordered" evidence="1">
    <location>
        <begin position="15"/>
        <end position="34"/>
    </location>
</feature>
<gene>
    <name evidence="3" type="ORF">EG68_12110</name>
</gene>
<proteinExistence type="predicted"/>
<dbReference type="Pfam" id="PF21938">
    <property type="entry name" value="CAP_N"/>
    <property type="match status" value="1"/>
</dbReference>
<sequence>MPTRISLLSCFSHPKRPRNRRKKVNKWNSNNNENNIKDHCDSLTDLPSVTELSHNNCIATRLNDGSVKETVSLSITSQTPGFADATSASLGGWSAMQHVDGFDVSKVNLLASEDSGSLIRPLLSALSRSSDLSEECYERLESLVQRLEYLAGIRSIAADNSGLSAFQSLLNLTLPRYLALSAQLGPEIRRQSKRVHEAFEILRDLIKLSINYTKPPSPVLDEYCKPLSYKLMEIGDFDHAHADLLCRHALVTVADSAMALAWCGTQTATVFVKEIRDATNAFANKTFQYCSSSHSPYALWIRSWMACLKGLQDVVDNHFRYGLVWSPSGPKAPTPPKPTKPLLMYDHSRTTAARIVPSPKRLRNSMTKSSAVPNCDSRDTYPFAPRPQSGFPTLIIAFIFLQYVFPRVTPVFEAENNRFAACSIQPNHVI</sequence>
<dbReference type="GO" id="GO:0005737">
    <property type="term" value="C:cytoplasm"/>
    <property type="evidence" value="ECO:0007669"/>
    <property type="project" value="TreeGrafter"/>
</dbReference>
<evidence type="ECO:0000313" key="3">
    <source>
        <dbReference type="EMBL" id="KAF7232650.1"/>
    </source>
</evidence>
<dbReference type="InterPro" id="IPR001837">
    <property type="entry name" value="Adenylate_cyclase-assoc_CAP"/>
</dbReference>
<name>A0A8S9YDJ8_9TREM</name>
<dbReference type="Gene3D" id="1.25.40.330">
    <property type="entry name" value="Adenylate cyclase-associated CAP, N-terminal domain"/>
    <property type="match status" value="1"/>
</dbReference>
<dbReference type="GO" id="GO:0003779">
    <property type="term" value="F:actin binding"/>
    <property type="evidence" value="ECO:0007669"/>
    <property type="project" value="InterPro"/>
</dbReference>
<dbReference type="OrthoDB" id="77251at2759"/>
<evidence type="ECO:0000259" key="2">
    <source>
        <dbReference type="Pfam" id="PF21938"/>
    </source>
</evidence>
<dbReference type="GO" id="GO:0008179">
    <property type="term" value="F:adenylate cyclase binding"/>
    <property type="evidence" value="ECO:0007669"/>
    <property type="project" value="TreeGrafter"/>
</dbReference>
<feature type="domain" description="CAP N-terminal" evidence="2">
    <location>
        <begin position="166"/>
        <end position="323"/>
    </location>
</feature>
<dbReference type="GO" id="GO:0019933">
    <property type="term" value="P:cAMP-mediated signaling"/>
    <property type="evidence" value="ECO:0007669"/>
    <property type="project" value="TreeGrafter"/>
</dbReference>
<dbReference type="AlphaFoldDB" id="A0A8S9YDJ8"/>
<dbReference type="PANTHER" id="PTHR10652:SF0">
    <property type="entry name" value="ADENYLYL CYCLASE-ASSOCIATED PROTEIN"/>
    <property type="match status" value="1"/>
</dbReference>
<dbReference type="GO" id="GO:0007015">
    <property type="term" value="P:actin filament organization"/>
    <property type="evidence" value="ECO:0007669"/>
    <property type="project" value="TreeGrafter"/>
</dbReference>
<dbReference type="InterPro" id="IPR036222">
    <property type="entry name" value="CAP_N_sf"/>
</dbReference>
<dbReference type="EMBL" id="JTDE01021652">
    <property type="protein sequence ID" value="KAF7232650.1"/>
    <property type="molecule type" value="Genomic_DNA"/>
</dbReference>
<dbReference type="InterPro" id="IPR053950">
    <property type="entry name" value="CAP_N"/>
</dbReference>
<dbReference type="PANTHER" id="PTHR10652">
    <property type="entry name" value="ADENYLYL CYCLASE-ASSOCIATED PROTEIN"/>
    <property type="match status" value="1"/>
</dbReference>
<evidence type="ECO:0000313" key="4">
    <source>
        <dbReference type="Proteomes" id="UP000822476"/>
    </source>
</evidence>
<organism evidence="3 4">
    <name type="scientific">Paragonimus skrjabini miyazakii</name>
    <dbReference type="NCBI Taxonomy" id="59628"/>
    <lineage>
        <taxon>Eukaryota</taxon>
        <taxon>Metazoa</taxon>
        <taxon>Spiralia</taxon>
        <taxon>Lophotrochozoa</taxon>
        <taxon>Platyhelminthes</taxon>
        <taxon>Trematoda</taxon>
        <taxon>Digenea</taxon>
        <taxon>Plagiorchiida</taxon>
        <taxon>Troglotremata</taxon>
        <taxon>Troglotrematidae</taxon>
        <taxon>Paragonimus</taxon>
    </lineage>
</organism>
<keyword evidence="4" id="KW-1185">Reference proteome</keyword>
<accession>A0A8S9YDJ8</accession>
<dbReference type="SUPFAM" id="SSF101278">
    <property type="entry name" value="N-terminal domain of adenylylcyclase associated protein, CAP"/>
    <property type="match status" value="1"/>
</dbReference>
<dbReference type="Proteomes" id="UP000822476">
    <property type="component" value="Unassembled WGS sequence"/>
</dbReference>
<reference evidence="3" key="1">
    <citation type="submission" date="2019-07" db="EMBL/GenBank/DDBJ databases">
        <title>Annotation for the trematode Paragonimus miyazaki's.</title>
        <authorList>
            <person name="Choi Y.-J."/>
        </authorList>
    </citation>
    <scope>NUCLEOTIDE SEQUENCE</scope>
    <source>
        <strain evidence="3">Japan</strain>
    </source>
</reference>